<dbReference type="CDD" id="cd17470">
    <property type="entry name" value="T3SS_Flik_C"/>
    <property type="match status" value="1"/>
</dbReference>
<sequence length="634" mass="68338">MALINTLSIDISQPSENKEVISSGKANESTGEGSQFSSYMAYEQGKNQAEKRQGSGNEQQPNKDKAIDAKTSPDASSAVDKLDKAAVTTEQTEKNTNQSTPDEEQPIESIEFDTSADNFGNKRAEVAIKLLDFINASESTSTDKVNAKPQEFATPSAVINGESKQLVQEDAPISDETEVQEANDTELQATKPQLKSQITSETIVDVSKSAQTVKSAAAEVAVNTQSEEQPLDNVAAASTVEGEVQIDELLTSGGGKTSESAKNALAASANQSTQINNENTNTREAVQLEQNAPEDIASISSVDSESVLTENKKQQDSISPVKPNIEPVITAKPNPNEQSLQNETVEEQAPDAVNQVVSPASVVNDNTAKVTSDKAAEVRVVNQSTNSVVSTEQQGNQQASSEQENTEQSMKQQQDVLIKEQVQVSAKTSFAEQIVERNTQNAQPVTGSANAELDAKLQTAHERELASIQAAAHRPSHESLSTQSAKSVQAIMQETIAINRKDFSVAVKEKVMVAINQKLRQLEIRLDPPELGSMQVKLNLQNEQAAVNFVVQSQQAKEALEQHMGKLKDMLAQSGVDVGDANIEQRDNQNSEQASAQGQSRYNGSETDDEMSQTLEQVNPNLYKASSTGIDYYA</sequence>
<evidence type="ECO:0000256" key="4">
    <source>
        <dbReference type="SAM" id="MobiDB-lite"/>
    </source>
</evidence>
<keyword evidence="7" id="KW-1185">Reference proteome</keyword>
<feature type="region of interest" description="Disordered" evidence="4">
    <location>
        <begin position="381"/>
        <end position="414"/>
    </location>
</feature>
<proteinExistence type="inferred from homology"/>
<dbReference type="RefSeq" id="WP_189767121.1">
    <property type="nucleotide sequence ID" value="NZ_BNCK01000001.1"/>
</dbReference>
<dbReference type="Gene3D" id="3.30.750.140">
    <property type="match status" value="1"/>
</dbReference>
<keyword evidence="3" id="KW-1005">Bacterial flagellum biogenesis</keyword>
<accession>A0A919BD41</accession>
<feature type="compositionally biased region" description="Polar residues" evidence="4">
    <location>
        <begin position="1"/>
        <end position="15"/>
    </location>
</feature>
<protein>
    <recommendedName>
        <fullName evidence="5">Flagellar hook-length control protein-like C-terminal domain-containing protein</fullName>
    </recommendedName>
</protein>
<feature type="domain" description="Flagellar hook-length control protein-like C-terminal" evidence="5">
    <location>
        <begin position="509"/>
        <end position="591"/>
    </location>
</feature>
<dbReference type="InterPro" id="IPR021136">
    <property type="entry name" value="Flagellar_hook_control-like_C"/>
</dbReference>
<comment type="similarity">
    <text evidence="2">Belongs to the FliK family.</text>
</comment>
<evidence type="ECO:0000256" key="2">
    <source>
        <dbReference type="ARBA" id="ARBA00009149"/>
    </source>
</evidence>
<feature type="region of interest" description="Disordered" evidence="4">
    <location>
        <begin position="1"/>
        <end position="116"/>
    </location>
</feature>
<feature type="compositionally biased region" description="Polar residues" evidence="4">
    <location>
        <begin position="24"/>
        <end position="38"/>
    </location>
</feature>
<feature type="compositionally biased region" description="Polar residues" evidence="4">
    <location>
        <begin position="88"/>
        <end position="100"/>
    </location>
</feature>
<reference evidence="6" key="2">
    <citation type="submission" date="2020-09" db="EMBL/GenBank/DDBJ databases">
        <authorList>
            <person name="Sun Q."/>
            <person name="Kim S."/>
        </authorList>
    </citation>
    <scope>NUCLEOTIDE SEQUENCE</scope>
    <source>
        <strain evidence="6">KCTC 42731</strain>
    </source>
</reference>
<comment type="function">
    <text evidence="1">Controls the length of the flagellar hook.</text>
</comment>
<dbReference type="GO" id="GO:0044780">
    <property type="term" value="P:bacterial-type flagellum assembly"/>
    <property type="evidence" value="ECO:0007669"/>
    <property type="project" value="InterPro"/>
</dbReference>
<dbReference type="InterPro" id="IPR001635">
    <property type="entry name" value="Flag_hook_Flik"/>
</dbReference>
<dbReference type="PANTHER" id="PTHR37533:SF2">
    <property type="entry name" value="FLAGELLAR HOOK-LENGTH CONTROL PROTEIN"/>
    <property type="match status" value="1"/>
</dbReference>
<evidence type="ECO:0000256" key="1">
    <source>
        <dbReference type="ARBA" id="ARBA00003944"/>
    </source>
</evidence>
<feature type="compositionally biased region" description="Polar residues" evidence="4">
    <location>
        <begin position="590"/>
        <end position="605"/>
    </location>
</feature>
<dbReference type="EMBL" id="BNCK01000001">
    <property type="protein sequence ID" value="GHF80628.1"/>
    <property type="molecule type" value="Genomic_DNA"/>
</dbReference>
<feature type="compositionally biased region" description="Polar residues" evidence="4">
    <location>
        <begin position="612"/>
        <end position="634"/>
    </location>
</feature>
<dbReference type="PANTHER" id="PTHR37533">
    <property type="entry name" value="FLAGELLAR HOOK-LENGTH CONTROL PROTEIN"/>
    <property type="match status" value="1"/>
</dbReference>
<evidence type="ECO:0000256" key="3">
    <source>
        <dbReference type="ARBA" id="ARBA00022795"/>
    </source>
</evidence>
<feature type="compositionally biased region" description="Polar residues" evidence="4">
    <location>
        <begin position="392"/>
        <end position="414"/>
    </location>
</feature>
<organism evidence="6 7">
    <name type="scientific">Thalassotalea marina</name>
    <dbReference type="NCBI Taxonomy" id="1673741"/>
    <lineage>
        <taxon>Bacteria</taxon>
        <taxon>Pseudomonadati</taxon>
        <taxon>Pseudomonadota</taxon>
        <taxon>Gammaproteobacteria</taxon>
        <taxon>Alteromonadales</taxon>
        <taxon>Colwelliaceae</taxon>
        <taxon>Thalassotalea</taxon>
    </lineage>
</organism>
<reference evidence="6" key="1">
    <citation type="journal article" date="2014" name="Int. J. Syst. Evol. Microbiol.">
        <title>Complete genome sequence of Corynebacterium casei LMG S-19264T (=DSM 44701T), isolated from a smear-ripened cheese.</title>
        <authorList>
            <consortium name="US DOE Joint Genome Institute (JGI-PGF)"/>
            <person name="Walter F."/>
            <person name="Albersmeier A."/>
            <person name="Kalinowski J."/>
            <person name="Ruckert C."/>
        </authorList>
    </citation>
    <scope>NUCLEOTIDE SEQUENCE</scope>
    <source>
        <strain evidence="6">KCTC 42731</strain>
    </source>
</reference>
<dbReference type="Proteomes" id="UP000623842">
    <property type="component" value="Unassembled WGS sequence"/>
</dbReference>
<gene>
    <name evidence="6" type="ORF">GCM10017161_04920</name>
</gene>
<feature type="region of interest" description="Disordered" evidence="4">
    <location>
        <begin position="302"/>
        <end position="347"/>
    </location>
</feature>
<evidence type="ECO:0000313" key="6">
    <source>
        <dbReference type="EMBL" id="GHF80628.1"/>
    </source>
</evidence>
<dbReference type="AlphaFoldDB" id="A0A919BD41"/>
<feature type="compositionally biased region" description="Low complexity" evidence="4">
    <location>
        <begin position="381"/>
        <end position="391"/>
    </location>
</feature>
<feature type="compositionally biased region" description="Polar residues" evidence="4">
    <location>
        <begin position="333"/>
        <end position="343"/>
    </location>
</feature>
<comment type="caution">
    <text evidence="6">The sequence shown here is derived from an EMBL/GenBank/DDBJ whole genome shotgun (WGS) entry which is preliminary data.</text>
</comment>
<dbReference type="GO" id="GO:0009424">
    <property type="term" value="C:bacterial-type flagellum hook"/>
    <property type="evidence" value="ECO:0007669"/>
    <property type="project" value="InterPro"/>
</dbReference>
<dbReference type="InterPro" id="IPR052563">
    <property type="entry name" value="FliK"/>
</dbReference>
<feature type="region of interest" description="Disordered" evidence="4">
    <location>
        <begin position="585"/>
        <end position="634"/>
    </location>
</feature>
<evidence type="ECO:0000259" key="5">
    <source>
        <dbReference type="Pfam" id="PF02120"/>
    </source>
</evidence>
<dbReference type="PRINTS" id="PR01007">
    <property type="entry name" value="FLGHOOKFLIK"/>
</dbReference>
<evidence type="ECO:0000313" key="7">
    <source>
        <dbReference type="Proteomes" id="UP000623842"/>
    </source>
</evidence>
<dbReference type="Pfam" id="PF02120">
    <property type="entry name" value="Flg_hook"/>
    <property type="match status" value="1"/>
</dbReference>
<dbReference type="InterPro" id="IPR038610">
    <property type="entry name" value="FliK-like_C_sf"/>
</dbReference>
<name>A0A919BD41_9GAMM</name>